<dbReference type="InterPro" id="IPR037120">
    <property type="entry name" value="Haem_peroxidase_sf_animal"/>
</dbReference>
<evidence type="ECO:0000313" key="6">
    <source>
        <dbReference type="EMBL" id="KAJ8043608.1"/>
    </source>
</evidence>
<keyword evidence="4" id="KW-0479">Metal-binding</keyword>
<proteinExistence type="predicted"/>
<dbReference type="Proteomes" id="UP001152320">
    <property type="component" value="Chromosome 4"/>
</dbReference>
<accession>A0A9Q1CDP0</accession>
<dbReference type="InterPro" id="IPR010255">
    <property type="entry name" value="Haem_peroxidase_sf"/>
</dbReference>
<dbReference type="InterPro" id="IPR019791">
    <property type="entry name" value="Haem_peroxidase_animal"/>
</dbReference>
<evidence type="ECO:0000256" key="1">
    <source>
        <dbReference type="ARBA" id="ARBA00004613"/>
    </source>
</evidence>
<feature type="binding site" description="axial binding residue" evidence="4">
    <location>
        <position position="428"/>
    </location>
    <ligand>
        <name>heme b</name>
        <dbReference type="ChEBI" id="CHEBI:60344"/>
    </ligand>
    <ligandPart>
        <name>Fe</name>
        <dbReference type="ChEBI" id="CHEBI:18248"/>
    </ligandPart>
</feature>
<sequence>MMKYRHLPHESNLKWLALLLFVSTNIALTTGFRHFAEHVERIPSEVHLFFSKFEDNVVSTGRNKRAEPFGDQVRALEDLIRIDPNSAAVQAELNSICQERGYLSPAQGECNPLDVYRTIDGSCNNLNNPYWGKSMTPFKRLIPAQYSDNVSAFRRSVTGAELPSARRVSTLVVGQENVVDPYRGSDFIMHFGQFLDHDIDQAPVEAETCLGCTETEVCRPIAVAADDPALPPPCFMFRRSLPTINGDCRPGPRNQINQITSYVDGSLIYGNNPTREALLRAPTGGELLTMDIMGSMLNTLPNDNMNSQCAVLVAEQKCALSGDGRTAEQPGLTAIHVTFVREHNRIARELRKLNRHWDHERLYQETRKIVGAMLQHIVYNEYLPLMLGAEIMNRYELKISRNSRYQYDPSIQASASHQFATASFRNGHSQINEAMLRLDQDFNKLAESVPLKLAFFNATYAYDVMGGSLESILLGTLVLPVQKVDNNFAEAVNDQLFADPLQAFGMDLVAINTQRGRDHGLGTYNDYREVCGMSRITNFEELRSIMPDSAVDGIIAAYAHPDDIDLFIGSFSENVIPGTLQGPTSSCLVGREFQRLKFGDRFWYENRQGPAAFSVEQIAEIKKSTYSRIICNTIYSVKYIQPYAFRLPDSSSKGCIYDSFVDFSQQEDFPNADGELPGFVNKLVRCDNYDAIPQVELWPWKEFPKLNRNDL</sequence>
<dbReference type="CDD" id="cd09823">
    <property type="entry name" value="peroxinectin_like"/>
    <property type="match status" value="1"/>
</dbReference>
<keyword evidence="7" id="KW-1185">Reference proteome</keyword>
<dbReference type="GO" id="GO:0005576">
    <property type="term" value="C:extracellular region"/>
    <property type="evidence" value="ECO:0007669"/>
    <property type="project" value="UniProtKB-SubCell"/>
</dbReference>
<evidence type="ECO:0000256" key="5">
    <source>
        <dbReference type="SAM" id="SignalP"/>
    </source>
</evidence>
<name>A0A9Q1CDP0_HOLLE</name>
<protein>
    <submittedName>
        <fullName evidence="6">Peroxidasin</fullName>
    </submittedName>
</protein>
<dbReference type="PANTHER" id="PTHR11475">
    <property type="entry name" value="OXIDASE/PEROXIDASE"/>
    <property type="match status" value="1"/>
</dbReference>
<evidence type="ECO:0000313" key="7">
    <source>
        <dbReference type="Proteomes" id="UP001152320"/>
    </source>
</evidence>
<reference evidence="6" key="1">
    <citation type="submission" date="2021-10" db="EMBL/GenBank/DDBJ databases">
        <title>Tropical sea cucumber genome reveals ecological adaptation and Cuvierian tubules defense mechanism.</title>
        <authorList>
            <person name="Chen T."/>
        </authorList>
    </citation>
    <scope>NUCLEOTIDE SEQUENCE</scope>
    <source>
        <strain evidence="6">Nanhai2018</strain>
        <tissue evidence="6">Muscle</tissue>
    </source>
</reference>
<dbReference type="GO" id="GO:0006979">
    <property type="term" value="P:response to oxidative stress"/>
    <property type="evidence" value="ECO:0007669"/>
    <property type="project" value="InterPro"/>
</dbReference>
<dbReference type="GO" id="GO:0046872">
    <property type="term" value="F:metal ion binding"/>
    <property type="evidence" value="ECO:0007669"/>
    <property type="project" value="UniProtKB-KW"/>
</dbReference>
<dbReference type="AlphaFoldDB" id="A0A9Q1CDP0"/>
<keyword evidence="4" id="KW-0349">Heme</keyword>
<keyword evidence="2" id="KW-0964">Secreted</keyword>
<dbReference type="FunFam" id="1.10.640.10:FF:000003">
    <property type="entry name" value="chorion peroxidase"/>
    <property type="match status" value="1"/>
</dbReference>
<dbReference type="PRINTS" id="PR00457">
    <property type="entry name" value="ANPEROXIDASE"/>
</dbReference>
<dbReference type="SUPFAM" id="SSF48113">
    <property type="entry name" value="Heme-dependent peroxidases"/>
    <property type="match status" value="1"/>
</dbReference>
<gene>
    <name evidence="6" type="ORF">HOLleu_10782</name>
</gene>
<comment type="subcellular location">
    <subcellularLocation>
        <location evidence="1">Secreted</location>
    </subcellularLocation>
</comment>
<feature type="chain" id="PRO_5040469875" evidence="5">
    <location>
        <begin position="32"/>
        <end position="711"/>
    </location>
</feature>
<dbReference type="PANTHER" id="PTHR11475:SF143">
    <property type="entry name" value="PUTATIVE-RELATED"/>
    <property type="match status" value="1"/>
</dbReference>
<dbReference type="OrthoDB" id="823504at2759"/>
<comment type="caution">
    <text evidence="6">The sequence shown here is derived from an EMBL/GenBank/DDBJ whole genome shotgun (WGS) entry which is preliminary data.</text>
</comment>
<keyword evidence="4" id="KW-0408">Iron</keyword>
<evidence type="ECO:0000256" key="2">
    <source>
        <dbReference type="ARBA" id="ARBA00022525"/>
    </source>
</evidence>
<dbReference type="GO" id="GO:0020037">
    <property type="term" value="F:heme binding"/>
    <property type="evidence" value="ECO:0007669"/>
    <property type="project" value="InterPro"/>
</dbReference>
<dbReference type="GO" id="GO:0004601">
    <property type="term" value="F:peroxidase activity"/>
    <property type="evidence" value="ECO:0007669"/>
    <property type="project" value="InterPro"/>
</dbReference>
<evidence type="ECO:0000256" key="3">
    <source>
        <dbReference type="ARBA" id="ARBA00022729"/>
    </source>
</evidence>
<keyword evidence="3 5" id="KW-0732">Signal</keyword>
<organism evidence="6 7">
    <name type="scientific">Holothuria leucospilota</name>
    <name type="common">Black long sea cucumber</name>
    <name type="synonym">Mertensiothuria leucospilota</name>
    <dbReference type="NCBI Taxonomy" id="206669"/>
    <lineage>
        <taxon>Eukaryota</taxon>
        <taxon>Metazoa</taxon>
        <taxon>Echinodermata</taxon>
        <taxon>Eleutherozoa</taxon>
        <taxon>Echinozoa</taxon>
        <taxon>Holothuroidea</taxon>
        <taxon>Aspidochirotacea</taxon>
        <taxon>Aspidochirotida</taxon>
        <taxon>Holothuriidae</taxon>
        <taxon>Holothuria</taxon>
    </lineage>
</organism>
<dbReference type="PROSITE" id="PS50292">
    <property type="entry name" value="PEROXIDASE_3"/>
    <property type="match status" value="1"/>
</dbReference>
<dbReference type="Gene3D" id="1.10.640.10">
    <property type="entry name" value="Haem peroxidase domain superfamily, animal type"/>
    <property type="match status" value="1"/>
</dbReference>
<feature type="signal peptide" evidence="5">
    <location>
        <begin position="1"/>
        <end position="31"/>
    </location>
</feature>
<evidence type="ECO:0000256" key="4">
    <source>
        <dbReference type="PIRSR" id="PIRSR619791-2"/>
    </source>
</evidence>
<dbReference type="EMBL" id="JAIZAY010000004">
    <property type="protein sequence ID" value="KAJ8043608.1"/>
    <property type="molecule type" value="Genomic_DNA"/>
</dbReference>
<dbReference type="Pfam" id="PF03098">
    <property type="entry name" value="An_peroxidase"/>
    <property type="match status" value="1"/>
</dbReference>